<dbReference type="EMBL" id="BRXS01000001">
    <property type="protein sequence ID" value="GLC23499.1"/>
    <property type="molecule type" value="Genomic_DNA"/>
</dbReference>
<keyword evidence="2" id="KW-0732">Signal</keyword>
<evidence type="ECO:0000313" key="4">
    <source>
        <dbReference type="Proteomes" id="UP001161325"/>
    </source>
</evidence>
<accession>A0AA37PZE7</accession>
<dbReference type="AlphaFoldDB" id="A0AA37PZE7"/>
<name>A0AA37PZE7_9BACT</name>
<evidence type="ECO:0008006" key="5">
    <source>
        <dbReference type="Google" id="ProtNLM"/>
    </source>
</evidence>
<gene>
    <name evidence="3" type="ORF">rosag_00120</name>
</gene>
<comment type="caution">
    <text evidence="3">The sequence shown here is derived from an EMBL/GenBank/DDBJ whole genome shotgun (WGS) entry which is preliminary data.</text>
</comment>
<organism evidence="3 4">
    <name type="scientific">Roseisolibacter agri</name>
    <dbReference type="NCBI Taxonomy" id="2014610"/>
    <lineage>
        <taxon>Bacteria</taxon>
        <taxon>Pseudomonadati</taxon>
        <taxon>Gemmatimonadota</taxon>
        <taxon>Gemmatimonadia</taxon>
        <taxon>Gemmatimonadales</taxon>
        <taxon>Gemmatimonadaceae</taxon>
        <taxon>Roseisolibacter</taxon>
    </lineage>
</organism>
<reference evidence="3" key="1">
    <citation type="submission" date="2022-08" db="EMBL/GenBank/DDBJ databases">
        <title>Draft genome sequencing of Roseisolibacter agri AW1220.</title>
        <authorList>
            <person name="Tobiishi Y."/>
            <person name="Tonouchi A."/>
        </authorList>
    </citation>
    <scope>NUCLEOTIDE SEQUENCE</scope>
    <source>
        <strain evidence="3">AW1220</strain>
    </source>
</reference>
<evidence type="ECO:0000256" key="2">
    <source>
        <dbReference type="SAM" id="SignalP"/>
    </source>
</evidence>
<protein>
    <recommendedName>
        <fullName evidence="5">LTXXQ motif family protein</fullName>
    </recommendedName>
</protein>
<dbReference type="Proteomes" id="UP001161325">
    <property type="component" value="Unassembled WGS sequence"/>
</dbReference>
<feature type="region of interest" description="Disordered" evidence="1">
    <location>
        <begin position="41"/>
        <end position="61"/>
    </location>
</feature>
<sequence>MPHARCLRHARHHHDPSILTMRRPSLLLPLVLLAAPAAARAQHTGHHPAPATADSAKVTKDGHHAAAGWKEMDAFHTQLAATWHPASRSDDLKPLRARAGALADAARAWAAAAVPKACDTPATRTTIAALATDARALADLAAKPATTDAQLKASLKALHDRFEPVEHGCAPGGAKHH</sequence>
<feature type="signal peptide" evidence="2">
    <location>
        <begin position="1"/>
        <end position="41"/>
    </location>
</feature>
<feature type="chain" id="PRO_5041270813" description="LTXXQ motif family protein" evidence="2">
    <location>
        <begin position="42"/>
        <end position="177"/>
    </location>
</feature>
<keyword evidence="4" id="KW-1185">Reference proteome</keyword>
<evidence type="ECO:0000256" key="1">
    <source>
        <dbReference type="SAM" id="MobiDB-lite"/>
    </source>
</evidence>
<evidence type="ECO:0000313" key="3">
    <source>
        <dbReference type="EMBL" id="GLC23499.1"/>
    </source>
</evidence>
<proteinExistence type="predicted"/>